<dbReference type="InterPro" id="IPR026881">
    <property type="entry name" value="WYL_dom"/>
</dbReference>
<dbReference type="RefSeq" id="WP_324694986.1">
    <property type="nucleotide sequence ID" value="NZ_JAYMYJ010000101.1"/>
</dbReference>
<organism evidence="3 4">
    <name type="scientific">Candidatus Thiothrix phosphatis</name>
    <dbReference type="NCBI Taxonomy" id="3112415"/>
    <lineage>
        <taxon>Bacteria</taxon>
        <taxon>Pseudomonadati</taxon>
        <taxon>Pseudomonadota</taxon>
        <taxon>Gammaproteobacteria</taxon>
        <taxon>Thiotrichales</taxon>
        <taxon>Thiotrichaceae</taxon>
        <taxon>Thiothrix</taxon>
    </lineage>
</organism>
<dbReference type="Pfam" id="PF26109">
    <property type="entry name" value="WHD_BrxR"/>
    <property type="match status" value="1"/>
</dbReference>
<evidence type="ECO:0000259" key="1">
    <source>
        <dbReference type="Pfam" id="PF13280"/>
    </source>
</evidence>
<reference evidence="4" key="1">
    <citation type="submission" date="2023-07" db="EMBL/GenBank/DDBJ databases">
        <title>The carbon used by Thiothrix.</title>
        <authorList>
            <person name="Chen L."/>
        </authorList>
    </citation>
    <scope>NUCLEOTIDE SEQUENCE [LARGE SCALE GENOMIC DNA]</scope>
</reference>
<evidence type="ECO:0000313" key="4">
    <source>
        <dbReference type="Proteomes" id="UP001308005"/>
    </source>
</evidence>
<evidence type="ECO:0000313" key="3">
    <source>
        <dbReference type="EMBL" id="MEB4591408.1"/>
    </source>
</evidence>
<dbReference type="InterPro" id="IPR059019">
    <property type="entry name" value="WHD_CapW"/>
</dbReference>
<dbReference type="PROSITE" id="PS52050">
    <property type="entry name" value="WYL"/>
    <property type="match status" value="1"/>
</dbReference>
<feature type="domain" description="DNA-binding transcriptional repressor CapW winged helix-turn-helix" evidence="2">
    <location>
        <begin position="4"/>
        <end position="85"/>
    </location>
</feature>
<sequence length="276" mass="31893">MKRDLLRRFAYIETCLNWSGGVTAVQLGNTFGIARQNAQASIEAYRQQHPDSVAYNPSTKRHEPTSMFRPHYISQDPMRYLDYLRGNSLTSHFWEDEEWGHLPVTDVYSLFKPHLDGNIIGRVITAIREHQVLEIYYHSKLGGFENLAISPNHLVYASGRYHVRAYHHEHNRFIDLVLSRMLEVEASCEDWVSSEEDAQWNTFNALHFMPNPALPENLKRTLLLDFRLEKGVYTLPNVRVALQGYVRREMVRPDPEHGIALWVPVDAQGSATPPEP</sequence>
<protein>
    <submittedName>
        <fullName evidence="3">WYL domain-containing protein</fullName>
    </submittedName>
</protein>
<proteinExistence type="predicted"/>
<gene>
    <name evidence="3" type="ORF">VSS37_10495</name>
</gene>
<comment type="caution">
    <text evidence="3">The sequence shown here is derived from an EMBL/GenBank/DDBJ whole genome shotgun (WGS) entry which is preliminary data.</text>
</comment>
<dbReference type="EMBL" id="JAYMYJ010000101">
    <property type="protein sequence ID" value="MEB4591408.1"/>
    <property type="molecule type" value="Genomic_DNA"/>
</dbReference>
<evidence type="ECO:0000259" key="2">
    <source>
        <dbReference type="Pfam" id="PF26109"/>
    </source>
</evidence>
<accession>A0ABU6CZB9</accession>
<dbReference type="Pfam" id="PF13280">
    <property type="entry name" value="WYL"/>
    <property type="match status" value="1"/>
</dbReference>
<keyword evidence="4" id="KW-1185">Reference proteome</keyword>
<reference evidence="3 4" key="2">
    <citation type="submission" date="2024-01" db="EMBL/GenBank/DDBJ databases">
        <authorList>
            <person name="Xie X."/>
        </authorList>
    </citation>
    <scope>NUCLEOTIDE SEQUENCE [LARGE SCALE GENOMIC DNA]</scope>
    <source>
        <strain evidence="3">SCUT-1</strain>
    </source>
</reference>
<name>A0ABU6CZB9_9GAMM</name>
<feature type="domain" description="WYL" evidence="1">
    <location>
        <begin position="120"/>
        <end position="185"/>
    </location>
</feature>
<dbReference type="Proteomes" id="UP001308005">
    <property type="component" value="Unassembled WGS sequence"/>
</dbReference>